<evidence type="ECO:0000313" key="2">
    <source>
        <dbReference type="Proteomes" id="UP000814128"/>
    </source>
</evidence>
<proteinExistence type="predicted"/>
<dbReference type="Proteomes" id="UP000814128">
    <property type="component" value="Unassembled WGS sequence"/>
</dbReference>
<organism evidence="1 2">
    <name type="scientific">Vararia minispora EC-137</name>
    <dbReference type="NCBI Taxonomy" id="1314806"/>
    <lineage>
        <taxon>Eukaryota</taxon>
        <taxon>Fungi</taxon>
        <taxon>Dikarya</taxon>
        <taxon>Basidiomycota</taxon>
        <taxon>Agaricomycotina</taxon>
        <taxon>Agaricomycetes</taxon>
        <taxon>Russulales</taxon>
        <taxon>Lachnocladiaceae</taxon>
        <taxon>Vararia</taxon>
    </lineage>
</organism>
<gene>
    <name evidence="1" type="ORF">K488DRAFT_29994</name>
</gene>
<evidence type="ECO:0000313" key="1">
    <source>
        <dbReference type="EMBL" id="KAI0035555.1"/>
    </source>
</evidence>
<reference evidence="1" key="2">
    <citation type="journal article" date="2022" name="New Phytol.">
        <title>Evolutionary transition to the ectomycorrhizal habit in the genomes of a hyperdiverse lineage of mushroom-forming fungi.</title>
        <authorList>
            <person name="Looney B."/>
            <person name="Miyauchi S."/>
            <person name="Morin E."/>
            <person name="Drula E."/>
            <person name="Courty P.E."/>
            <person name="Kohler A."/>
            <person name="Kuo A."/>
            <person name="LaButti K."/>
            <person name="Pangilinan J."/>
            <person name="Lipzen A."/>
            <person name="Riley R."/>
            <person name="Andreopoulos W."/>
            <person name="He G."/>
            <person name="Johnson J."/>
            <person name="Nolan M."/>
            <person name="Tritt A."/>
            <person name="Barry K.W."/>
            <person name="Grigoriev I.V."/>
            <person name="Nagy L.G."/>
            <person name="Hibbett D."/>
            <person name="Henrissat B."/>
            <person name="Matheny P.B."/>
            <person name="Labbe J."/>
            <person name="Martin F.M."/>
        </authorList>
    </citation>
    <scope>NUCLEOTIDE SEQUENCE</scope>
    <source>
        <strain evidence="1">EC-137</strain>
    </source>
</reference>
<protein>
    <submittedName>
        <fullName evidence="1">Uncharacterized protein</fullName>
    </submittedName>
</protein>
<dbReference type="EMBL" id="MU273483">
    <property type="protein sequence ID" value="KAI0035555.1"/>
    <property type="molecule type" value="Genomic_DNA"/>
</dbReference>
<feature type="non-terminal residue" evidence="1">
    <location>
        <position position="75"/>
    </location>
</feature>
<keyword evidence="2" id="KW-1185">Reference proteome</keyword>
<sequence>MTPTPATTTQASRPLRRLAHASTVTCATQAAAYGQCILATYTDVRKDSCKAEFEKFGACLRQAVCPVSRVPVPRV</sequence>
<accession>A0ACB8QVA1</accession>
<reference evidence="1" key="1">
    <citation type="submission" date="2021-02" db="EMBL/GenBank/DDBJ databases">
        <authorList>
            <consortium name="DOE Joint Genome Institute"/>
            <person name="Ahrendt S."/>
            <person name="Looney B.P."/>
            <person name="Miyauchi S."/>
            <person name="Morin E."/>
            <person name="Drula E."/>
            <person name="Courty P.E."/>
            <person name="Chicoki N."/>
            <person name="Fauchery L."/>
            <person name="Kohler A."/>
            <person name="Kuo A."/>
            <person name="Labutti K."/>
            <person name="Pangilinan J."/>
            <person name="Lipzen A."/>
            <person name="Riley R."/>
            <person name="Andreopoulos W."/>
            <person name="He G."/>
            <person name="Johnson J."/>
            <person name="Barry K.W."/>
            <person name="Grigoriev I.V."/>
            <person name="Nagy L."/>
            <person name="Hibbett D."/>
            <person name="Henrissat B."/>
            <person name="Matheny P.B."/>
            <person name="Labbe J."/>
            <person name="Martin F."/>
        </authorList>
    </citation>
    <scope>NUCLEOTIDE SEQUENCE</scope>
    <source>
        <strain evidence="1">EC-137</strain>
    </source>
</reference>
<name>A0ACB8QVA1_9AGAM</name>
<comment type="caution">
    <text evidence="1">The sequence shown here is derived from an EMBL/GenBank/DDBJ whole genome shotgun (WGS) entry which is preliminary data.</text>
</comment>